<organism evidence="3 4">
    <name type="scientific">Kingdonia uniflora</name>
    <dbReference type="NCBI Taxonomy" id="39325"/>
    <lineage>
        <taxon>Eukaryota</taxon>
        <taxon>Viridiplantae</taxon>
        <taxon>Streptophyta</taxon>
        <taxon>Embryophyta</taxon>
        <taxon>Tracheophyta</taxon>
        <taxon>Spermatophyta</taxon>
        <taxon>Magnoliopsida</taxon>
        <taxon>Ranunculales</taxon>
        <taxon>Circaeasteraceae</taxon>
        <taxon>Kingdonia</taxon>
    </lineage>
</organism>
<proteinExistence type="predicted"/>
<evidence type="ECO:0000259" key="2">
    <source>
        <dbReference type="Pfam" id="PF24713"/>
    </source>
</evidence>
<feature type="domain" description="TORTIFOLIA1/TORL1-2 C-terminal" evidence="2">
    <location>
        <begin position="170"/>
        <end position="222"/>
    </location>
</feature>
<dbReference type="EMBL" id="JACGCM010002142">
    <property type="protein sequence ID" value="KAF6144083.1"/>
    <property type="molecule type" value="Genomic_DNA"/>
</dbReference>
<evidence type="ECO:0000313" key="3">
    <source>
        <dbReference type="EMBL" id="KAF6144083.1"/>
    </source>
</evidence>
<feature type="domain" description="TORTIFOLIA1/TORL1-2 C-terminal" evidence="2">
    <location>
        <begin position="141"/>
        <end position="169"/>
    </location>
</feature>
<dbReference type="InterPro" id="IPR057599">
    <property type="entry name" value="TORTIFOLIA1/TORL1-2_C"/>
</dbReference>
<dbReference type="AlphaFoldDB" id="A0A7J7LN76"/>
<accession>A0A7J7LN76</accession>
<feature type="region of interest" description="Disordered" evidence="1">
    <location>
        <begin position="66"/>
        <end position="120"/>
    </location>
</feature>
<name>A0A7J7LN76_9MAGN</name>
<gene>
    <name evidence="3" type="ORF">GIB67_007544</name>
</gene>
<comment type="caution">
    <text evidence="3">The sequence shown here is derived from an EMBL/GenBank/DDBJ whole genome shotgun (WGS) entry which is preliminary data.</text>
</comment>
<dbReference type="Proteomes" id="UP000541444">
    <property type="component" value="Unassembled WGS sequence"/>
</dbReference>
<evidence type="ECO:0000256" key="1">
    <source>
        <dbReference type="SAM" id="MobiDB-lite"/>
    </source>
</evidence>
<reference evidence="3 4" key="1">
    <citation type="journal article" date="2020" name="IScience">
        <title>Genome Sequencing of the Endangered Kingdonia uniflora (Circaeasteraceae, Ranunculales) Reveals Potential Mechanisms of Evolutionary Specialization.</title>
        <authorList>
            <person name="Sun Y."/>
            <person name="Deng T."/>
            <person name="Zhang A."/>
            <person name="Moore M.J."/>
            <person name="Landis J.B."/>
            <person name="Lin N."/>
            <person name="Zhang H."/>
            <person name="Zhang X."/>
            <person name="Huang J."/>
            <person name="Zhang X."/>
            <person name="Sun H."/>
            <person name="Wang H."/>
        </authorList>
    </citation>
    <scope>NUCLEOTIDE SEQUENCE [LARGE SCALE GENOMIC DNA]</scope>
    <source>
        <strain evidence="3">TB1705</strain>
        <tissue evidence="3">Leaf</tissue>
    </source>
</reference>
<keyword evidence="4" id="KW-1185">Reference proteome</keyword>
<dbReference type="OrthoDB" id="298726at2759"/>
<feature type="compositionally biased region" description="Polar residues" evidence="1">
    <location>
        <begin position="9"/>
        <end position="26"/>
    </location>
</feature>
<sequence length="222" mass="24238">MAQDLAGSSGRSPTTFMKTFEGSSNRVLGKYNDFPDYSGTMLGRAGDGQVTSSERFLSFDSYSYDASRNGHMRSSRRGLDDKRSPTSKNDGNQIRNRRAWDKGSGSIRLGEGPSTRSVWQASKDEATLEAIRGAGQEDGESRGDDLLLVKLMERSGPIMDQLSNEITGELADLVMENVPNILGIPTEIKNELLLNLNKASLAMDAPEDWEGATPDQLLDQLA</sequence>
<protein>
    <recommendedName>
        <fullName evidence="2">TORTIFOLIA1/TORL1-2 C-terminal domain-containing protein</fullName>
    </recommendedName>
</protein>
<dbReference type="Pfam" id="PF24713">
    <property type="entry name" value="TOR1L1_C"/>
    <property type="match status" value="2"/>
</dbReference>
<feature type="region of interest" description="Disordered" evidence="1">
    <location>
        <begin position="1"/>
        <end position="28"/>
    </location>
</feature>
<evidence type="ECO:0000313" key="4">
    <source>
        <dbReference type="Proteomes" id="UP000541444"/>
    </source>
</evidence>